<evidence type="ECO:0000313" key="2">
    <source>
        <dbReference type="Proteomes" id="UP001500101"/>
    </source>
</evidence>
<reference evidence="2" key="1">
    <citation type="journal article" date="2019" name="Int. J. Syst. Evol. Microbiol.">
        <title>The Global Catalogue of Microorganisms (GCM) 10K type strain sequencing project: providing services to taxonomists for standard genome sequencing and annotation.</title>
        <authorList>
            <consortium name="The Broad Institute Genomics Platform"/>
            <consortium name="The Broad Institute Genome Sequencing Center for Infectious Disease"/>
            <person name="Wu L."/>
            <person name="Ma J."/>
        </authorList>
    </citation>
    <scope>NUCLEOTIDE SEQUENCE [LARGE SCALE GENOMIC DNA]</scope>
    <source>
        <strain evidence="2">JCM 16704</strain>
    </source>
</reference>
<dbReference type="PANTHER" id="PTHR30348:SF9">
    <property type="entry name" value="UPF0759 PROTEIN YECE"/>
    <property type="match status" value="1"/>
</dbReference>
<dbReference type="Pfam" id="PF01904">
    <property type="entry name" value="DUF72"/>
    <property type="match status" value="1"/>
</dbReference>
<comment type="caution">
    <text evidence="1">The sequence shown here is derived from an EMBL/GenBank/DDBJ whole genome shotgun (WGS) entry which is preliminary data.</text>
</comment>
<evidence type="ECO:0000313" key="1">
    <source>
        <dbReference type="EMBL" id="GAA4139446.1"/>
    </source>
</evidence>
<protein>
    <submittedName>
        <fullName evidence="1">DUF72 domain-containing protein</fullName>
    </submittedName>
</protein>
<gene>
    <name evidence="1" type="ORF">GCM10022216_17540</name>
</gene>
<dbReference type="RefSeq" id="WP_344674323.1">
    <property type="nucleotide sequence ID" value="NZ_BAAAZI010000007.1"/>
</dbReference>
<dbReference type="EMBL" id="BAAAZI010000007">
    <property type="protein sequence ID" value="GAA4139446.1"/>
    <property type="molecule type" value="Genomic_DNA"/>
</dbReference>
<dbReference type="InterPro" id="IPR036520">
    <property type="entry name" value="UPF0759_sf"/>
</dbReference>
<proteinExistence type="predicted"/>
<accession>A0ABP7YQ25</accession>
<dbReference type="Gene3D" id="3.20.20.410">
    <property type="entry name" value="Protein of unknown function UPF0759"/>
    <property type="match status" value="1"/>
</dbReference>
<sequence length="290" mass="33966">MKFGRVDDPSVIDFQLPDINEKELRFLEKYKSDEPFQLYVGYPKWSKADLKGFYPRGTKDAMHAYSEQFNALEFNGPFYRMPNKDQVILWKDRTVADFKFCPKITNSISHYSRLINTDEKVMAFVDATVFFEEKLGMAFLQMPENFKPKNIDRLADFLTRFPKGYPLAVEVRHEEWFADQQILQELHQILRDTHKTGIIVDTPGRRDLLKMQLTSPTAFIRFVSSNPSIDRQRLNDWTQRLKNWKEAGLQEAYFFIHQKVDAETSFLSSAFVEELNEILGTKLPIATKAP</sequence>
<organism evidence="1 2">
    <name type="scientific">Sphingobacterium kyonggiense</name>
    <dbReference type="NCBI Taxonomy" id="714075"/>
    <lineage>
        <taxon>Bacteria</taxon>
        <taxon>Pseudomonadati</taxon>
        <taxon>Bacteroidota</taxon>
        <taxon>Sphingobacteriia</taxon>
        <taxon>Sphingobacteriales</taxon>
        <taxon>Sphingobacteriaceae</taxon>
        <taxon>Sphingobacterium</taxon>
    </lineage>
</organism>
<dbReference type="InterPro" id="IPR002763">
    <property type="entry name" value="DUF72"/>
</dbReference>
<keyword evidence="2" id="KW-1185">Reference proteome</keyword>
<dbReference type="PANTHER" id="PTHR30348">
    <property type="entry name" value="UNCHARACTERIZED PROTEIN YECE"/>
    <property type="match status" value="1"/>
</dbReference>
<name>A0ABP7YQ25_9SPHI</name>
<dbReference type="Proteomes" id="UP001500101">
    <property type="component" value="Unassembled WGS sequence"/>
</dbReference>
<dbReference type="SUPFAM" id="SSF117396">
    <property type="entry name" value="TM1631-like"/>
    <property type="match status" value="1"/>
</dbReference>